<evidence type="ECO:0000313" key="3">
    <source>
        <dbReference type="Proteomes" id="UP001497516"/>
    </source>
</evidence>
<evidence type="ECO:0008006" key="4">
    <source>
        <dbReference type="Google" id="ProtNLM"/>
    </source>
</evidence>
<accession>A0AAV2GP63</accession>
<evidence type="ECO:0000256" key="1">
    <source>
        <dbReference type="SAM" id="MobiDB-lite"/>
    </source>
</evidence>
<feature type="compositionally biased region" description="Polar residues" evidence="1">
    <location>
        <begin position="85"/>
        <end position="101"/>
    </location>
</feature>
<organism evidence="2 3">
    <name type="scientific">Linum trigynum</name>
    <dbReference type="NCBI Taxonomy" id="586398"/>
    <lineage>
        <taxon>Eukaryota</taxon>
        <taxon>Viridiplantae</taxon>
        <taxon>Streptophyta</taxon>
        <taxon>Embryophyta</taxon>
        <taxon>Tracheophyta</taxon>
        <taxon>Spermatophyta</taxon>
        <taxon>Magnoliopsida</taxon>
        <taxon>eudicotyledons</taxon>
        <taxon>Gunneridae</taxon>
        <taxon>Pentapetalae</taxon>
        <taxon>rosids</taxon>
        <taxon>fabids</taxon>
        <taxon>Malpighiales</taxon>
        <taxon>Linaceae</taxon>
        <taxon>Linum</taxon>
    </lineage>
</organism>
<proteinExistence type="predicted"/>
<dbReference type="PANTHER" id="PTHR34222">
    <property type="entry name" value="GAG_PRE-INTEGRS DOMAIN-CONTAINING PROTEIN"/>
    <property type="match status" value="1"/>
</dbReference>
<protein>
    <recommendedName>
        <fullName evidence="4">Gag-pol polyprotein</fullName>
    </recommendedName>
</protein>
<dbReference type="Proteomes" id="UP001497516">
    <property type="component" value="Chromosome 9"/>
</dbReference>
<dbReference type="EMBL" id="OZ034822">
    <property type="protein sequence ID" value="CAL1411230.1"/>
    <property type="molecule type" value="Genomic_DNA"/>
</dbReference>
<sequence length="133" mass="14842">MVQHERENGLLPKPQPVPNPASNSMAFFTKASGSHLGVQHTGQGFKKQGKKPVCTFCGYTGHTEDVCYKKNGYPPGYQSKKRQQNPRQANSVSTDIASSSNGSVMINQSDWQSFQQQYQKMLNFMNPQVQQSN</sequence>
<dbReference type="PANTHER" id="PTHR34222:SF99">
    <property type="entry name" value="PROTEIN, PUTATIVE-RELATED"/>
    <property type="match status" value="1"/>
</dbReference>
<evidence type="ECO:0000313" key="2">
    <source>
        <dbReference type="EMBL" id="CAL1411230.1"/>
    </source>
</evidence>
<feature type="region of interest" description="Disordered" evidence="1">
    <location>
        <begin position="74"/>
        <end position="101"/>
    </location>
</feature>
<reference evidence="2 3" key="1">
    <citation type="submission" date="2024-04" db="EMBL/GenBank/DDBJ databases">
        <authorList>
            <person name="Fracassetti M."/>
        </authorList>
    </citation>
    <scope>NUCLEOTIDE SEQUENCE [LARGE SCALE GENOMIC DNA]</scope>
</reference>
<gene>
    <name evidence="2" type="ORF">LTRI10_LOCUS50601</name>
</gene>
<feature type="region of interest" description="Disordered" evidence="1">
    <location>
        <begin position="1"/>
        <end position="25"/>
    </location>
</feature>
<dbReference type="AlphaFoldDB" id="A0AAV2GP63"/>
<name>A0AAV2GP63_9ROSI</name>
<keyword evidence="3" id="KW-1185">Reference proteome</keyword>